<protein>
    <submittedName>
        <fullName evidence="3">Tripartite tricarboxylate transporter substrate binding protein</fullName>
    </submittedName>
</protein>
<reference evidence="3 4" key="1">
    <citation type="submission" date="2019-07" db="EMBL/GenBank/DDBJ databases">
        <title>Qingshengfaniella alkalisoli gen. nov., sp. nov., isolated from saline soil.</title>
        <authorList>
            <person name="Xu L."/>
            <person name="Huang X.-X."/>
            <person name="Sun J.-Q."/>
        </authorList>
    </citation>
    <scope>NUCLEOTIDE SEQUENCE [LARGE SCALE GENOMIC DNA]</scope>
    <source>
        <strain evidence="3 4">DSM 27279</strain>
    </source>
</reference>
<feature type="chain" id="PRO_5022139429" evidence="2">
    <location>
        <begin position="28"/>
        <end position="334"/>
    </location>
</feature>
<keyword evidence="4" id="KW-1185">Reference proteome</keyword>
<proteinExistence type="inferred from homology"/>
<dbReference type="PIRSF" id="PIRSF017082">
    <property type="entry name" value="YflP"/>
    <property type="match status" value="1"/>
</dbReference>
<evidence type="ECO:0000256" key="1">
    <source>
        <dbReference type="ARBA" id="ARBA00006987"/>
    </source>
</evidence>
<gene>
    <name evidence="3" type="ORF">FOZ76_04805</name>
</gene>
<dbReference type="InterPro" id="IPR005064">
    <property type="entry name" value="BUG"/>
</dbReference>
<dbReference type="RefSeq" id="WP_143946990.1">
    <property type="nucleotide sequence ID" value="NZ_BAABMB010000004.1"/>
</dbReference>
<dbReference type="OrthoDB" id="9780943at2"/>
<sequence length="334" mass="34887">MTQAGFRAALAAAAIATGMAAPGAGWAASPAASSWQPGHVEFVVPAGPGAALDAAARTLAQLAQQTGKVPAMIVTNRPGGAGVIALNVLEQHPGDGNYLMTLTSSLLNNQILGVVDRDYRDYTPIAKLFDEYVAVVVSAKSPYQTLDALLKAMRENPAALNIGVATSIGNHIHVGIAKPLKAAGVDIGKLTIVPYKSSAESMTALIGGHLDIVAATTPNLLGPLQAGAIRVLAVSSPQRLQGELASIPTWREQGVDAVSVSAQGILGPRGMTPQQVAFWDGLLRQVVQTPAWEDVLQRNQWRGDYIGPGEVRDYLAREFDGTRAILADLGLVEP</sequence>
<organism evidence="3 4">
    <name type="scientific">Verticiella sediminum</name>
    <dbReference type="NCBI Taxonomy" id="1247510"/>
    <lineage>
        <taxon>Bacteria</taxon>
        <taxon>Pseudomonadati</taxon>
        <taxon>Pseudomonadota</taxon>
        <taxon>Betaproteobacteria</taxon>
        <taxon>Burkholderiales</taxon>
        <taxon>Alcaligenaceae</taxon>
        <taxon>Verticiella</taxon>
    </lineage>
</organism>
<keyword evidence="2" id="KW-0732">Signal</keyword>
<dbReference type="Gene3D" id="3.40.190.150">
    <property type="entry name" value="Bordetella uptake gene, domain 1"/>
    <property type="match status" value="1"/>
</dbReference>
<dbReference type="Pfam" id="PF03401">
    <property type="entry name" value="TctC"/>
    <property type="match status" value="1"/>
</dbReference>
<comment type="similarity">
    <text evidence="1">Belongs to the UPF0065 (bug) family.</text>
</comment>
<accession>A0A556AYW1</accession>
<dbReference type="SUPFAM" id="SSF53850">
    <property type="entry name" value="Periplasmic binding protein-like II"/>
    <property type="match status" value="1"/>
</dbReference>
<dbReference type="AlphaFoldDB" id="A0A556AYW1"/>
<dbReference type="Gene3D" id="3.40.190.10">
    <property type="entry name" value="Periplasmic binding protein-like II"/>
    <property type="match status" value="1"/>
</dbReference>
<dbReference type="PANTHER" id="PTHR42928">
    <property type="entry name" value="TRICARBOXYLATE-BINDING PROTEIN"/>
    <property type="match status" value="1"/>
</dbReference>
<evidence type="ECO:0000256" key="2">
    <source>
        <dbReference type="SAM" id="SignalP"/>
    </source>
</evidence>
<dbReference type="EMBL" id="VLTJ01000007">
    <property type="protein sequence ID" value="TSH98108.1"/>
    <property type="molecule type" value="Genomic_DNA"/>
</dbReference>
<feature type="signal peptide" evidence="2">
    <location>
        <begin position="1"/>
        <end position="27"/>
    </location>
</feature>
<dbReference type="CDD" id="cd07012">
    <property type="entry name" value="PBP2_Bug_TTT"/>
    <property type="match status" value="1"/>
</dbReference>
<name>A0A556AYW1_9BURK</name>
<evidence type="ECO:0000313" key="3">
    <source>
        <dbReference type="EMBL" id="TSH98108.1"/>
    </source>
</evidence>
<dbReference type="Proteomes" id="UP000318405">
    <property type="component" value="Unassembled WGS sequence"/>
</dbReference>
<dbReference type="PANTHER" id="PTHR42928:SF3">
    <property type="entry name" value="UPF0065 PROTEIN YFLP"/>
    <property type="match status" value="1"/>
</dbReference>
<dbReference type="InterPro" id="IPR042100">
    <property type="entry name" value="Bug_dom1"/>
</dbReference>
<evidence type="ECO:0000313" key="4">
    <source>
        <dbReference type="Proteomes" id="UP000318405"/>
    </source>
</evidence>
<comment type="caution">
    <text evidence="3">The sequence shown here is derived from an EMBL/GenBank/DDBJ whole genome shotgun (WGS) entry which is preliminary data.</text>
</comment>